<protein>
    <submittedName>
        <fullName evidence="2">Uncharacterized protein</fullName>
    </submittedName>
</protein>
<reference evidence="2 3" key="1">
    <citation type="submission" date="2016-04" db="EMBL/GenBank/DDBJ databases">
        <authorList>
            <person name="Evans L.H."/>
            <person name="Alamgir A."/>
            <person name="Owens N."/>
            <person name="Weber N.D."/>
            <person name="Virtaneva K."/>
            <person name="Barbian K."/>
            <person name="Babar A."/>
            <person name="Rosenke K."/>
        </authorList>
    </citation>
    <scope>NUCLEOTIDE SEQUENCE [LARGE SCALE GENOMIC DNA]</scope>
    <source>
        <strain evidence="2 3">JL2886</strain>
    </source>
</reference>
<keyword evidence="3" id="KW-1185">Reference proteome</keyword>
<name>A0A1B0ZXK6_9RHOB</name>
<feature type="region of interest" description="Disordered" evidence="1">
    <location>
        <begin position="14"/>
        <end position="43"/>
    </location>
</feature>
<feature type="compositionally biased region" description="Polar residues" evidence="1">
    <location>
        <begin position="33"/>
        <end position="43"/>
    </location>
</feature>
<dbReference type="EMBL" id="CP015124">
    <property type="protein sequence ID" value="ANP38844.1"/>
    <property type="molecule type" value="Genomic_DNA"/>
</dbReference>
<evidence type="ECO:0000313" key="2">
    <source>
        <dbReference type="EMBL" id="ANP38844.1"/>
    </source>
</evidence>
<proteinExistence type="predicted"/>
<accession>A0A1B0ZXK6</accession>
<evidence type="ECO:0000313" key="3">
    <source>
        <dbReference type="Proteomes" id="UP000092565"/>
    </source>
</evidence>
<evidence type="ECO:0000256" key="1">
    <source>
        <dbReference type="SAM" id="MobiDB-lite"/>
    </source>
</evidence>
<organism evidence="2 3">
    <name type="scientific">Phaeobacter gallaeciensis</name>
    <dbReference type="NCBI Taxonomy" id="60890"/>
    <lineage>
        <taxon>Bacteria</taxon>
        <taxon>Pseudomonadati</taxon>
        <taxon>Pseudomonadota</taxon>
        <taxon>Alphaproteobacteria</taxon>
        <taxon>Rhodobacterales</taxon>
        <taxon>Roseobacteraceae</taxon>
        <taxon>Phaeobacter</taxon>
    </lineage>
</organism>
<gene>
    <name evidence="2" type="ORF">JL2886_03976</name>
</gene>
<dbReference type="AlphaFoldDB" id="A0A1B0ZXK6"/>
<dbReference type="Proteomes" id="UP000092565">
    <property type="component" value="Chromosome"/>
</dbReference>
<sequence length="43" mass="4582">MALCHAFAPSCFRLGDRPQNLPRPEKQEGFGVPSNTKNPAAAG</sequence>